<dbReference type="Proteomes" id="UP000440578">
    <property type="component" value="Unassembled WGS sequence"/>
</dbReference>
<dbReference type="AlphaFoldDB" id="A0A6A4VSH5"/>
<dbReference type="OrthoDB" id="407355at2759"/>
<comment type="caution">
    <text evidence="1">The sequence shown here is derived from an EMBL/GenBank/DDBJ whole genome shotgun (WGS) entry which is preliminary data.</text>
</comment>
<name>A0A6A4VSH5_AMPAM</name>
<evidence type="ECO:0000313" key="1">
    <source>
        <dbReference type="EMBL" id="KAF0296613.1"/>
    </source>
</evidence>
<proteinExistence type="predicted"/>
<gene>
    <name evidence="1" type="ORF">FJT64_005977</name>
</gene>
<accession>A0A6A4VSH5</accession>
<sequence length="67" mass="7297">MARSWVKGAVKVDESEMAELMDVEAFRGRLDAVLDRLRDGFIKQFSVRTSIGELNTVQAGGLVGGRG</sequence>
<keyword evidence="2" id="KW-1185">Reference proteome</keyword>
<organism evidence="1 2">
    <name type="scientific">Amphibalanus amphitrite</name>
    <name type="common">Striped barnacle</name>
    <name type="synonym">Balanus amphitrite</name>
    <dbReference type="NCBI Taxonomy" id="1232801"/>
    <lineage>
        <taxon>Eukaryota</taxon>
        <taxon>Metazoa</taxon>
        <taxon>Ecdysozoa</taxon>
        <taxon>Arthropoda</taxon>
        <taxon>Crustacea</taxon>
        <taxon>Multicrustacea</taxon>
        <taxon>Cirripedia</taxon>
        <taxon>Thoracica</taxon>
        <taxon>Thoracicalcarea</taxon>
        <taxon>Balanomorpha</taxon>
        <taxon>Balanoidea</taxon>
        <taxon>Balanidae</taxon>
        <taxon>Amphibalaninae</taxon>
        <taxon>Amphibalanus</taxon>
    </lineage>
</organism>
<protein>
    <submittedName>
        <fullName evidence="1">Uncharacterized protein</fullName>
    </submittedName>
</protein>
<evidence type="ECO:0000313" key="2">
    <source>
        <dbReference type="Proteomes" id="UP000440578"/>
    </source>
</evidence>
<dbReference type="EMBL" id="VIIS01001548">
    <property type="protein sequence ID" value="KAF0296613.1"/>
    <property type="molecule type" value="Genomic_DNA"/>
</dbReference>
<reference evidence="1 2" key="1">
    <citation type="submission" date="2019-07" db="EMBL/GenBank/DDBJ databases">
        <title>Draft genome assembly of a fouling barnacle, Amphibalanus amphitrite (Darwin, 1854): The first reference genome for Thecostraca.</title>
        <authorList>
            <person name="Kim W."/>
        </authorList>
    </citation>
    <scope>NUCLEOTIDE SEQUENCE [LARGE SCALE GENOMIC DNA]</scope>
    <source>
        <strain evidence="1">SNU_AA5</strain>
        <tissue evidence="1">Soma without cirri and trophi</tissue>
    </source>
</reference>